<proteinExistence type="predicted"/>
<dbReference type="Proteomes" id="UP001187346">
    <property type="component" value="Unassembled WGS sequence"/>
</dbReference>
<feature type="domain" description="Double-GTPase 2" evidence="1">
    <location>
        <begin position="79"/>
        <end position="297"/>
    </location>
</feature>
<evidence type="ECO:0000259" key="1">
    <source>
        <dbReference type="Pfam" id="PF19993"/>
    </source>
</evidence>
<reference evidence="2 3" key="1">
    <citation type="submission" date="2023-10" db="EMBL/GenBank/DDBJ databases">
        <title>Characterization of rhizosphere-enriched actinobacteria from wheat plants lab-grown on chernevaya soil.</title>
        <authorList>
            <person name="Tikhonova E.N."/>
            <person name="Konopkin A."/>
            <person name="Kravchenko I.K."/>
        </authorList>
    </citation>
    <scope>NUCLEOTIDE SEQUENCE [LARGE SCALE GENOMIC DNA]</scope>
    <source>
        <strain evidence="2 3">RR29</strain>
    </source>
</reference>
<gene>
    <name evidence="2" type="ORF">R5A26_48495</name>
</gene>
<sequence length="360" mass="39541">MPWRRRWVCPHCFRSISRAQITYVCASGADCAEDRALKSADPLSGSAVCGTCGRTTTRLCCSVCAGQLPEGYLRVPGKLVALAGPVSSGKSTYIGVLVHELLHRLGAELDAALLPCDDDTMADYHERYERHLYEGRHTVPKTAEHDAGRPLVHRLSRTRRGRFGRTRRQVLTLVFLDTAGEHFASRDRMESQLRYFAAADAVVVLVDPQDLAGAPVRGGGDAVPGRSGDVLARVLGHLGGGKVTVPVAVALTKADLLWPHLPDNSPLHRTRRPGPVFDADDRAAVHAELQALLRRWQEHQLDARLQQFCADYQLFALSMLGTAPRQGGDLGLGGVVRPHRVEDPLMWLLHRFGALDRGRR</sequence>
<keyword evidence="3" id="KW-1185">Reference proteome</keyword>
<dbReference type="EMBL" id="JAWMAJ010000369">
    <property type="protein sequence ID" value="MDV7223781.1"/>
    <property type="molecule type" value="Genomic_DNA"/>
</dbReference>
<dbReference type="InterPro" id="IPR045528">
    <property type="entry name" value="DO-GTPase2"/>
</dbReference>
<comment type="caution">
    <text evidence="2">The sequence shown here is derived from an EMBL/GenBank/DDBJ whole genome shotgun (WGS) entry which is preliminary data.</text>
</comment>
<evidence type="ECO:0000313" key="2">
    <source>
        <dbReference type="EMBL" id="MDV7223781.1"/>
    </source>
</evidence>
<organism evidence="2 3">
    <name type="scientific">Streptomyces prunicolor</name>
    <dbReference type="NCBI Taxonomy" id="67348"/>
    <lineage>
        <taxon>Bacteria</taxon>
        <taxon>Bacillati</taxon>
        <taxon>Actinomycetota</taxon>
        <taxon>Actinomycetes</taxon>
        <taxon>Kitasatosporales</taxon>
        <taxon>Streptomycetaceae</taxon>
        <taxon>Streptomyces</taxon>
    </lineage>
</organism>
<dbReference type="SUPFAM" id="SSF52540">
    <property type="entry name" value="P-loop containing nucleoside triphosphate hydrolases"/>
    <property type="match status" value="1"/>
</dbReference>
<evidence type="ECO:0000313" key="3">
    <source>
        <dbReference type="Proteomes" id="UP001187346"/>
    </source>
</evidence>
<accession>A0ABU4FT26</accession>
<dbReference type="InterPro" id="IPR027417">
    <property type="entry name" value="P-loop_NTPase"/>
</dbReference>
<dbReference type="Pfam" id="PF19993">
    <property type="entry name" value="DO-GTPase2"/>
    <property type="match status" value="1"/>
</dbReference>
<protein>
    <recommendedName>
        <fullName evidence="1">Double-GTPase 2 domain-containing protein</fullName>
    </recommendedName>
</protein>
<dbReference type="Gene3D" id="3.40.50.300">
    <property type="entry name" value="P-loop containing nucleotide triphosphate hydrolases"/>
    <property type="match status" value="1"/>
</dbReference>
<name>A0ABU4FT26_9ACTN</name>
<dbReference type="RefSeq" id="WP_317776102.1">
    <property type="nucleotide sequence ID" value="NZ_JAWMAJ010000369.1"/>
</dbReference>